<proteinExistence type="predicted"/>
<evidence type="ECO:0000313" key="1">
    <source>
        <dbReference type="EMBL" id="MBI0312335.1"/>
    </source>
</evidence>
<sequence>MRRLLRGFQTGQLLGELGALPAQGGVLLSDRVAEVLLLIGVGPTVGESADKTGLALTDGLDGLLQRGAFLRGAVAGLVRKPGGFERGSEMGAPVGAEDVCGEEAGDGCHQELFPNPQALGMVTEPGPVPMLVRVDLAGVVRDPVAVLAEHAAVADLADDV</sequence>
<dbReference type="EMBL" id="JAEEAQ010000025">
    <property type="protein sequence ID" value="MBI0312335.1"/>
    <property type="molecule type" value="Genomic_DNA"/>
</dbReference>
<gene>
    <name evidence="1" type="ORF">JBF12_04785</name>
</gene>
<organism evidence="1 2">
    <name type="scientific">Streptomyces javensis</name>
    <dbReference type="NCBI Taxonomy" id="114698"/>
    <lineage>
        <taxon>Bacteria</taxon>
        <taxon>Bacillati</taxon>
        <taxon>Actinomycetota</taxon>
        <taxon>Actinomycetes</taxon>
        <taxon>Kitasatosporales</taxon>
        <taxon>Streptomycetaceae</taxon>
        <taxon>Streptomyces</taxon>
        <taxon>Streptomyces violaceusniger group</taxon>
    </lineage>
</organism>
<accession>A0ABS0R4L5</accession>
<protein>
    <submittedName>
        <fullName evidence="1">Uncharacterized protein</fullName>
    </submittedName>
</protein>
<keyword evidence="2" id="KW-1185">Reference proteome</keyword>
<comment type="caution">
    <text evidence="1">The sequence shown here is derived from an EMBL/GenBank/DDBJ whole genome shotgun (WGS) entry which is preliminary data.</text>
</comment>
<evidence type="ECO:0000313" key="2">
    <source>
        <dbReference type="Proteomes" id="UP000638849"/>
    </source>
</evidence>
<name>A0ABS0R4L5_9ACTN</name>
<dbReference type="RefSeq" id="WP_198275574.1">
    <property type="nucleotide sequence ID" value="NZ_BAAAIF010000004.1"/>
</dbReference>
<reference evidence="1 2" key="1">
    <citation type="submission" date="2020-12" db="EMBL/GenBank/DDBJ databases">
        <authorList>
            <person name="Kusuma A.B."/>
            <person name="Nouioui I."/>
            <person name="Goodfellow M."/>
        </authorList>
    </citation>
    <scope>NUCLEOTIDE SEQUENCE [LARGE SCALE GENOMIC DNA]</scope>
    <source>
        <strain evidence="1 2">DSM 41764</strain>
    </source>
</reference>
<dbReference type="Proteomes" id="UP000638849">
    <property type="component" value="Unassembled WGS sequence"/>
</dbReference>